<feature type="region of interest" description="Disordered" evidence="2">
    <location>
        <begin position="854"/>
        <end position="889"/>
    </location>
</feature>
<dbReference type="Proteomes" id="UP000094444">
    <property type="component" value="Unassembled WGS sequence"/>
</dbReference>
<feature type="region of interest" description="Disordered" evidence="2">
    <location>
        <begin position="912"/>
        <end position="951"/>
    </location>
</feature>
<feature type="compositionally biased region" description="Basic and acidic residues" evidence="2">
    <location>
        <begin position="1239"/>
        <end position="1253"/>
    </location>
</feature>
<accession>A0A2P5I1M0</accession>
<reference evidence="3" key="1">
    <citation type="submission" date="2017-09" db="EMBL/GenBank/DDBJ databases">
        <title>Polyketide synthases of a Diaporthe helianthi virulent isolate.</title>
        <authorList>
            <person name="Baroncelli R."/>
        </authorList>
    </citation>
    <scope>NUCLEOTIDE SEQUENCE [LARGE SCALE GENOMIC DNA]</scope>
    <source>
        <strain evidence="3">7/96</strain>
    </source>
</reference>
<keyword evidence="4" id="KW-1185">Reference proteome</keyword>
<name>A0A2P5I1M0_DIAHE</name>
<feature type="compositionally biased region" description="Basic and acidic residues" evidence="2">
    <location>
        <begin position="69"/>
        <end position="94"/>
    </location>
</feature>
<feature type="region of interest" description="Disordered" evidence="2">
    <location>
        <begin position="967"/>
        <end position="1280"/>
    </location>
</feature>
<feature type="compositionally biased region" description="Polar residues" evidence="2">
    <location>
        <begin position="1159"/>
        <end position="1175"/>
    </location>
</feature>
<feature type="compositionally biased region" description="Low complexity" evidence="2">
    <location>
        <begin position="982"/>
        <end position="991"/>
    </location>
</feature>
<feature type="compositionally biased region" description="Basic and acidic residues" evidence="2">
    <location>
        <begin position="1199"/>
        <end position="1209"/>
    </location>
</feature>
<sequence>MLSFHSIAPVRLTQATEKRPPPKPKPPAAMTDTQPASHGALPGAIDANGPVHVKDLKTEREPGAVVPEGQRDSGIDLSHDEEVHQDAANDEHRSTNTLSPPAESSLAMANAQEGHHDASQPAFSSQEVTTTTADDDTEAGPSRAEGSGNNTPPGDDTLIRPVPHRGESTVNAVGYRRDSETVIAFLVPLPKPTIQGSTLDIPPKYFLYVPPPPPLVKPKKGKEPYARRAHRVWQQNVRKAKVNAHNGKRVSLSALHSATIRGCIWASEKRRGADDGAVFLGRIQPKTVAHLIMIHPWALSVDQTPEEILKTFRAQITAQKKGSIVKILNRKMGPEPKTLHISPKAIIDSTRGTQDSDSSEEDGVAAGLTENEQPQPTRRNKVRASFDSAKLRNPVAAIKSQIQQRGRKRHRDGSPSAVSPDTTETVEPEATFTGGELEHYSEEEGTDDAGLVDAEGVPFTGHQLAEIPEEGFLDHYEETAEETTEAAPGTADPSGGGLFAGSSDAANGAGNDLQGVGQPKNGSRFQLTFYPSPAMDIMSRYVQEGCHMANGHAFPSPTATPTAAGVLASIGWEPERRVFADADEQIEDENWQARETEEDLEIITAKAARAWEKQCRKYVQQSRGGRLTGDKKPGRFAILVARVRPQKPAKGKTTQGQPEQPPSEKNGKASALKQRLAAIKDKRNKKQSAEEADPTQKQSKKQKAQKAAGIILFPVIVILGIPILVGKGIASGFKKVKDRRKKTDGDVGGTQQQGEAKASRRTAMKQRLSERSGSVKQGLSTRSEAIKKRLAERKAKKSNANDANGVTPTAASHDGQADAAGEGVVGNTANETRLTKKQRLVSFLVAGPLAINHMIEKRRRGTDPQTTSTNPEDATPKDKKPSRFSGGKERVKALRTKVNKQARFAKLRARLRTLQERRQNRKNVKKDAKNNDTASAPQVDEGNNETSVKRRSAMAGLAAACMALPAAKVKQVRDKRRKQKAADGVEGAAAAAREEHVTASNPPVAEVRESSSPASRPSSVRVVPSEPEMLEPAVDPFRPPENGQSEVPVQQAAQTEPEALTEGSGGGSNSSAAVAAAAAAAPEADNSNTARSAAAVRFQSIRGGLENVRDGIGSGITNLTARRRAAPEQREAPTDETQRPQAETMDSAETRVEADASTGEPNSQPAPSQQDTATSGGRFKSIKDGIGSGIEGLKAKRQREKEAPPKGEETAATAAGEDDQRTAAANKKDTAPPAARLKALKDGIGGRRAKSGEDGASAPVKTEKSKQLKEHTHKESNSGLVDRVKWFLYAA</sequence>
<feature type="compositionally biased region" description="Polar residues" evidence="2">
    <location>
        <begin position="771"/>
        <end position="783"/>
    </location>
</feature>
<feature type="compositionally biased region" description="Basic and acidic residues" evidence="2">
    <location>
        <begin position="1125"/>
        <end position="1138"/>
    </location>
</feature>
<feature type="coiled-coil region" evidence="1">
    <location>
        <begin position="579"/>
        <end position="606"/>
    </location>
</feature>
<protein>
    <submittedName>
        <fullName evidence="3">Uncharacterized protein</fullName>
    </submittedName>
</protein>
<feature type="compositionally biased region" description="Polar residues" evidence="2">
    <location>
        <begin position="863"/>
        <end position="872"/>
    </location>
</feature>
<feature type="compositionally biased region" description="Basic and acidic residues" evidence="2">
    <location>
        <begin position="52"/>
        <end position="62"/>
    </location>
</feature>
<feature type="compositionally biased region" description="Polar residues" evidence="2">
    <location>
        <begin position="798"/>
        <end position="810"/>
    </location>
</feature>
<comment type="caution">
    <text evidence="3">The sequence shown here is derived from an EMBL/GenBank/DDBJ whole genome shotgun (WGS) entry which is preliminary data.</text>
</comment>
<evidence type="ECO:0000313" key="3">
    <source>
        <dbReference type="EMBL" id="POS76402.1"/>
    </source>
</evidence>
<evidence type="ECO:0000313" key="4">
    <source>
        <dbReference type="Proteomes" id="UP000094444"/>
    </source>
</evidence>
<dbReference type="InParanoid" id="A0A2P5I1M0"/>
<gene>
    <name evidence="3" type="ORF">DHEL01_v205203</name>
</gene>
<feature type="compositionally biased region" description="Low complexity" evidence="2">
    <location>
        <begin position="500"/>
        <end position="512"/>
    </location>
</feature>
<feature type="compositionally biased region" description="Low complexity" evidence="2">
    <location>
        <begin position="1010"/>
        <end position="1027"/>
    </location>
</feature>
<feature type="compositionally biased region" description="Low complexity" evidence="2">
    <location>
        <begin position="1069"/>
        <end position="1081"/>
    </location>
</feature>
<feature type="compositionally biased region" description="Basic and acidic residues" evidence="2">
    <location>
        <begin position="1261"/>
        <end position="1276"/>
    </location>
</feature>
<evidence type="ECO:0000256" key="1">
    <source>
        <dbReference type="SAM" id="Coils"/>
    </source>
</evidence>
<feature type="region of interest" description="Disordered" evidence="2">
    <location>
        <begin position="641"/>
        <end position="701"/>
    </location>
</feature>
<feature type="compositionally biased region" description="Polar residues" evidence="2">
    <location>
        <begin position="416"/>
        <end position="425"/>
    </location>
</feature>
<feature type="region of interest" description="Disordered" evidence="2">
    <location>
        <begin position="478"/>
        <end position="521"/>
    </location>
</feature>
<feature type="compositionally biased region" description="Basic and acidic residues" evidence="2">
    <location>
        <begin position="784"/>
        <end position="793"/>
    </location>
</feature>
<feature type="compositionally biased region" description="Basic and acidic residues" evidence="2">
    <location>
        <begin position="874"/>
        <end position="889"/>
    </location>
</feature>
<feature type="region of interest" description="Disordered" evidence="2">
    <location>
        <begin position="334"/>
        <end position="454"/>
    </location>
</feature>
<proteinExistence type="predicted"/>
<feature type="compositionally biased region" description="Polar residues" evidence="2">
    <location>
        <begin position="1042"/>
        <end position="1054"/>
    </location>
</feature>
<dbReference type="OrthoDB" id="3189033at2759"/>
<evidence type="ECO:0000256" key="2">
    <source>
        <dbReference type="SAM" id="MobiDB-lite"/>
    </source>
</evidence>
<organism evidence="3 4">
    <name type="scientific">Diaporthe helianthi</name>
    <dbReference type="NCBI Taxonomy" id="158607"/>
    <lineage>
        <taxon>Eukaryota</taxon>
        <taxon>Fungi</taxon>
        <taxon>Dikarya</taxon>
        <taxon>Ascomycota</taxon>
        <taxon>Pezizomycotina</taxon>
        <taxon>Sordariomycetes</taxon>
        <taxon>Sordariomycetidae</taxon>
        <taxon>Diaporthales</taxon>
        <taxon>Diaporthaceae</taxon>
        <taxon>Diaporthe</taxon>
    </lineage>
</organism>
<keyword evidence="1" id="KW-0175">Coiled coil</keyword>
<feature type="compositionally biased region" description="Basic and acidic residues" evidence="2">
    <location>
        <begin position="1218"/>
        <end position="1230"/>
    </location>
</feature>
<feature type="region of interest" description="Disordered" evidence="2">
    <location>
        <begin position="736"/>
        <end position="822"/>
    </location>
</feature>
<dbReference type="EMBL" id="MAVT02000373">
    <property type="protein sequence ID" value="POS76402.1"/>
    <property type="molecule type" value="Genomic_DNA"/>
</dbReference>
<feature type="region of interest" description="Disordered" evidence="2">
    <location>
        <begin position="1"/>
        <end position="168"/>
    </location>
</feature>